<dbReference type="EMBL" id="QPFP01000136">
    <property type="protein sequence ID" value="TEB20545.1"/>
    <property type="molecule type" value="Genomic_DNA"/>
</dbReference>
<gene>
    <name evidence="2" type="ORF">FA13DRAFT_1717613</name>
</gene>
<evidence type="ECO:0008006" key="4">
    <source>
        <dbReference type="Google" id="ProtNLM"/>
    </source>
</evidence>
<evidence type="ECO:0000256" key="1">
    <source>
        <dbReference type="SAM" id="SignalP"/>
    </source>
</evidence>
<proteinExistence type="predicted"/>
<keyword evidence="3" id="KW-1185">Reference proteome</keyword>
<name>A0A4Y7SFB2_COPMI</name>
<organism evidence="2 3">
    <name type="scientific">Coprinellus micaceus</name>
    <name type="common">Glistening ink-cap mushroom</name>
    <name type="synonym">Coprinus micaceus</name>
    <dbReference type="NCBI Taxonomy" id="71717"/>
    <lineage>
        <taxon>Eukaryota</taxon>
        <taxon>Fungi</taxon>
        <taxon>Dikarya</taxon>
        <taxon>Basidiomycota</taxon>
        <taxon>Agaricomycotina</taxon>
        <taxon>Agaricomycetes</taxon>
        <taxon>Agaricomycetidae</taxon>
        <taxon>Agaricales</taxon>
        <taxon>Agaricineae</taxon>
        <taxon>Psathyrellaceae</taxon>
        <taxon>Coprinellus</taxon>
    </lineage>
</organism>
<sequence>MGIILTARMFVCLSFYASTGAPANTYASKRVAKSASGSFAFGFGVGSENGSLGLESWPWGTGNAFALRRGALNCLVFTDWGGSTGRGIKDSDVRLTSETATSARERRRHAASTVWFPLTRSMRSTSSDAYDVPKLEPVGSPGSPFSRVVGSLYLRT</sequence>
<feature type="chain" id="PRO_5021232670" description="Secreted protein" evidence="1">
    <location>
        <begin position="21"/>
        <end position="156"/>
    </location>
</feature>
<comment type="caution">
    <text evidence="2">The sequence shown here is derived from an EMBL/GenBank/DDBJ whole genome shotgun (WGS) entry which is preliminary data.</text>
</comment>
<evidence type="ECO:0000313" key="2">
    <source>
        <dbReference type="EMBL" id="TEB20545.1"/>
    </source>
</evidence>
<feature type="signal peptide" evidence="1">
    <location>
        <begin position="1"/>
        <end position="20"/>
    </location>
</feature>
<protein>
    <recommendedName>
        <fullName evidence="4">Secreted protein</fullName>
    </recommendedName>
</protein>
<dbReference type="AlphaFoldDB" id="A0A4Y7SFB2"/>
<evidence type="ECO:0000313" key="3">
    <source>
        <dbReference type="Proteomes" id="UP000298030"/>
    </source>
</evidence>
<keyword evidence="1" id="KW-0732">Signal</keyword>
<accession>A0A4Y7SFB2</accession>
<dbReference type="Proteomes" id="UP000298030">
    <property type="component" value="Unassembled WGS sequence"/>
</dbReference>
<reference evidence="2 3" key="1">
    <citation type="journal article" date="2019" name="Nat. Ecol. Evol.">
        <title>Megaphylogeny resolves global patterns of mushroom evolution.</title>
        <authorList>
            <person name="Varga T."/>
            <person name="Krizsan K."/>
            <person name="Foldi C."/>
            <person name="Dima B."/>
            <person name="Sanchez-Garcia M."/>
            <person name="Sanchez-Ramirez S."/>
            <person name="Szollosi G.J."/>
            <person name="Szarkandi J.G."/>
            <person name="Papp V."/>
            <person name="Albert L."/>
            <person name="Andreopoulos W."/>
            <person name="Angelini C."/>
            <person name="Antonin V."/>
            <person name="Barry K.W."/>
            <person name="Bougher N.L."/>
            <person name="Buchanan P."/>
            <person name="Buyck B."/>
            <person name="Bense V."/>
            <person name="Catcheside P."/>
            <person name="Chovatia M."/>
            <person name="Cooper J."/>
            <person name="Damon W."/>
            <person name="Desjardin D."/>
            <person name="Finy P."/>
            <person name="Geml J."/>
            <person name="Haridas S."/>
            <person name="Hughes K."/>
            <person name="Justo A."/>
            <person name="Karasinski D."/>
            <person name="Kautmanova I."/>
            <person name="Kiss B."/>
            <person name="Kocsube S."/>
            <person name="Kotiranta H."/>
            <person name="LaButti K.M."/>
            <person name="Lechner B.E."/>
            <person name="Liimatainen K."/>
            <person name="Lipzen A."/>
            <person name="Lukacs Z."/>
            <person name="Mihaltcheva S."/>
            <person name="Morgado L.N."/>
            <person name="Niskanen T."/>
            <person name="Noordeloos M.E."/>
            <person name="Ohm R.A."/>
            <person name="Ortiz-Santana B."/>
            <person name="Ovrebo C."/>
            <person name="Racz N."/>
            <person name="Riley R."/>
            <person name="Savchenko A."/>
            <person name="Shiryaev A."/>
            <person name="Soop K."/>
            <person name="Spirin V."/>
            <person name="Szebenyi C."/>
            <person name="Tomsovsky M."/>
            <person name="Tulloss R.E."/>
            <person name="Uehling J."/>
            <person name="Grigoriev I.V."/>
            <person name="Vagvolgyi C."/>
            <person name="Papp T."/>
            <person name="Martin F.M."/>
            <person name="Miettinen O."/>
            <person name="Hibbett D.S."/>
            <person name="Nagy L.G."/>
        </authorList>
    </citation>
    <scope>NUCLEOTIDE SEQUENCE [LARGE SCALE GENOMIC DNA]</scope>
    <source>
        <strain evidence="2 3">FP101781</strain>
    </source>
</reference>